<comment type="caution">
    <text evidence="1">The sequence shown here is derived from an EMBL/GenBank/DDBJ whole genome shotgun (WGS) entry which is preliminary data.</text>
</comment>
<protein>
    <submittedName>
        <fullName evidence="1">Uncharacterized protein</fullName>
    </submittedName>
</protein>
<dbReference type="GeneID" id="84579239"/>
<reference evidence="1 2" key="1">
    <citation type="submission" date="2017-09" db="EMBL/GenBank/DDBJ databases">
        <title>Bacterial strain isolated from the female urinary microbiota.</title>
        <authorList>
            <person name="Thomas-White K."/>
            <person name="Kumar N."/>
            <person name="Forster S."/>
            <person name="Putonti C."/>
            <person name="Lawley T."/>
            <person name="Wolfe A.J."/>
        </authorList>
    </citation>
    <scope>NUCLEOTIDE SEQUENCE [LARGE SCALE GENOMIC DNA]</scope>
    <source>
        <strain evidence="1 2">UMB0204</strain>
    </source>
</reference>
<gene>
    <name evidence="1" type="ORF">CJ192_08580</name>
</gene>
<name>A0A2N6UGV7_9FIRM</name>
<sequence length="206" mass="24602">MKLKRSKKGEFVPVLRKNKIYFGGFQNMLKDMGVKKFYRDRSCVVTAFTNTYLYLFKDGEKFSYDEFNDYQYWFFKTLRPKIYGIPTARMLDFKLNRIRKSYHLRLKSHILEDLPIKRHSMDQIANFINGALSKDLPVIFFNWLSKSVDVMKHHGVTITQLDKKEDDYILTLSSWGEVYKISLKEFLNQARTYTGFIYFERDSIVA</sequence>
<dbReference type="AlphaFoldDB" id="A0A2N6UGV7"/>
<accession>A0A2N6UGV7</accession>
<dbReference type="RefSeq" id="WP_102198478.1">
    <property type="nucleotide sequence ID" value="NZ_PNHP01000007.1"/>
</dbReference>
<dbReference type="Proteomes" id="UP000235658">
    <property type="component" value="Unassembled WGS sequence"/>
</dbReference>
<evidence type="ECO:0000313" key="2">
    <source>
        <dbReference type="Proteomes" id="UP000235658"/>
    </source>
</evidence>
<organism evidence="1 2">
    <name type="scientific">Anaerococcus hydrogenalis</name>
    <dbReference type="NCBI Taxonomy" id="33029"/>
    <lineage>
        <taxon>Bacteria</taxon>
        <taxon>Bacillati</taxon>
        <taxon>Bacillota</taxon>
        <taxon>Tissierellia</taxon>
        <taxon>Tissierellales</taxon>
        <taxon>Peptoniphilaceae</taxon>
        <taxon>Anaerococcus</taxon>
    </lineage>
</organism>
<proteinExistence type="predicted"/>
<evidence type="ECO:0000313" key="1">
    <source>
        <dbReference type="EMBL" id="PMC80838.1"/>
    </source>
</evidence>
<dbReference type="EMBL" id="PNHP01000007">
    <property type="protein sequence ID" value="PMC80838.1"/>
    <property type="molecule type" value="Genomic_DNA"/>
</dbReference>